<evidence type="ECO:0000259" key="24">
    <source>
        <dbReference type="Pfam" id="PF11838"/>
    </source>
</evidence>
<dbReference type="FunFam" id="1.10.390.10:FF:000016">
    <property type="entry name" value="Glutamyl aminopeptidase"/>
    <property type="match status" value="1"/>
</dbReference>
<keyword evidence="15 22" id="KW-0482">Metalloprotease</keyword>
<evidence type="ECO:0000256" key="7">
    <source>
        <dbReference type="ARBA" id="ARBA00022670"/>
    </source>
</evidence>
<dbReference type="PANTHER" id="PTHR11533">
    <property type="entry name" value="PROTEASE M1 ZINC METALLOPROTEASE"/>
    <property type="match status" value="1"/>
</dbReference>
<comment type="catalytic activity">
    <reaction evidence="1">
        <text>Release of an N-terminal amino acid, Xaa-|-Yaa- from a peptide, amide or arylamide. Xaa is preferably Ala, but may be most amino acids including Pro (slow action). When a terminal hydrophobic residue is followed by a prolyl residue, the two may be released as an intact Xaa-Pro dipeptide.</text>
        <dbReference type="EC" id="3.4.11.2"/>
    </reaction>
</comment>
<dbReference type="GO" id="GO:0030154">
    <property type="term" value="P:cell differentiation"/>
    <property type="evidence" value="ECO:0007669"/>
    <property type="project" value="UniProtKB-KW"/>
</dbReference>
<evidence type="ECO:0000256" key="2">
    <source>
        <dbReference type="ARBA" id="ARBA00004606"/>
    </source>
</evidence>
<feature type="transmembrane region" description="Helical" evidence="22">
    <location>
        <begin position="12"/>
        <end position="36"/>
    </location>
</feature>
<dbReference type="PRINTS" id="PR00756">
    <property type="entry name" value="ALADIPTASE"/>
</dbReference>
<keyword evidence="17" id="KW-0325">Glycoprotein</keyword>
<keyword evidence="7 22" id="KW-0645">Protease</keyword>
<feature type="active site" description="Proton acceptor" evidence="19">
    <location>
        <position position="386"/>
    </location>
</feature>
<keyword evidence="12 20" id="KW-0862">Zinc</keyword>
<evidence type="ECO:0000256" key="15">
    <source>
        <dbReference type="ARBA" id="ARBA00023049"/>
    </source>
</evidence>
<evidence type="ECO:0000313" key="27">
    <source>
        <dbReference type="Proteomes" id="UP001591681"/>
    </source>
</evidence>
<evidence type="ECO:0000256" key="19">
    <source>
        <dbReference type="PIRSR" id="PIRSR634016-1"/>
    </source>
</evidence>
<evidence type="ECO:0000256" key="5">
    <source>
        <dbReference type="ARBA" id="ARBA00022641"/>
    </source>
</evidence>
<dbReference type="EC" id="3.4.11.-" evidence="22"/>
<dbReference type="CDD" id="cd09601">
    <property type="entry name" value="M1_APN-Q_like"/>
    <property type="match status" value="1"/>
</dbReference>
<evidence type="ECO:0000259" key="23">
    <source>
        <dbReference type="Pfam" id="PF01433"/>
    </source>
</evidence>
<keyword evidence="13" id="KW-0735">Signal-anchor</keyword>
<evidence type="ECO:0000256" key="17">
    <source>
        <dbReference type="ARBA" id="ARBA00023180"/>
    </source>
</evidence>
<dbReference type="GO" id="GO:0008270">
    <property type="term" value="F:zinc ion binding"/>
    <property type="evidence" value="ECO:0007669"/>
    <property type="project" value="UniProtKB-UniRule"/>
</dbReference>
<dbReference type="SUPFAM" id="SSF55486">
    <property type="entry name" value="Metalloproteases ('zincins'), catalytic domain"/>
    <property type="match status" value="1"/>
</dbReference>
<evidence type="ECO:0000256" key="18">
    <source>
        <dbReference type="ARBA" id="ARBA00047171"/>
    </source>
</evidence>
<keyword evidence="8 22" id="KW-0812">Transmembrane</keyword>
<dbReference type="Gene3D" id="2.60.40.1910">
    <property type="match status" value="1"/>
</dbReference>
<protein>
    <recommendedName>
        <fullName evidence="22">Aminopeptidase</fullName>
        <ecNumber evidence="22">3.4.11.-</ecNumber>
    </recommendedName>
</protein>
<evidence type="ECO:0000256" key="8">
    <source>
        <dbReference type="ARBA" id="ARBA00022692"/>
    </source>
</evidence>
<dbReference type="InterPro" id="IPR034016">
    <property type="entry name" value="M1_APN-typ"/>
</dbReference>
<dbReference type="Gene3D" id="1.10.390.10">
    <property type="entry name" value="Neutral Protease Domain 2"/>
    <property type="match status" value="1"/>
</dbReference>
<feature type="binding site" evidence="20">
    <location>
        <position position="389"/>
    </location>
    <ligand>
        <name>Zn(2+)</name>
        <dbReference type="ChEBI" id="CHEBI:29105"/>
        <note>catalytic</note>
    </ligand>
</feature>
<evidence type="ECO:0000256" key="14">
    <source>
        <dbReference type="ARBA" id="ARBA00022989"/>
    </source>
</evidence>
<feature type="site" description="Transition state stabilizer" evidence="21">
    <location>
        <position position="474"/>
    </location>
</feature>
<dbReference type="Gene3D" id="1.25.50.20">
    <property type="match status" value="1"/>
</dbReference>
<dbReference type="SUPFAM" id="SSF63737">
    <property type="entry name" value="Leukotriene A4 hydrolase N-terminal domain"/>
    <property type="match status" value="1"/>
</dbReference>
<dbReference type="EMBL" id="JBHFQA010000009">
    <property type="protein sequence ID" value="KAL2094091.1"/>
    <property type="molecule type" value="Genomic_DNA"/>
</dbReference>
<comment type="similarity">
    <text evidence="3 22">Belongs to the peptidase M1 family.</text>
</comment>
<name>A0ABD1K4N0_9TELE</name>
<dbReference type="GO" id="GO:0008237">
    <property type="term" value="F:metallopeptidase activity"/>
    <property type="evidence" value="ECO:0007669"/>
    <property type="project" value="UniProtKB-KW"/>
</dbReference>
<evidence type="ECO:0000256" key="9">
    <source>
        <dbReference type="ARBA" id="ARBA00022723"/>
    </source>
</evidence>
<evidence type="ECO:0000256" key="13">
    <source>
        <dbReference type="ARBA" id="ARBA00022968"/>
    </source>
</evidence>
<dbReference type="Pfam" id="PF11838">
    <property type="entry name" value="ERAP1_C"/>
    <property type="match status" value="1"/>
</dbReference>
<dbReference type="GO" id="GO:0006508">
    <property type="term" value="P:proteolysis"/>
    <property type="evidence" value="ECO:0007669"/>
    <property type="project" value="UniProtKB-KW"/>
</dbReference>
<keyword evidence="5" id="KW-0765">Sulfation</keyword>
<evidence type="ECO:0000256" key="4">
    <source>
        <dbReference type="ARBA" id="ARBA00022438"/>
    </source>
</evidence>
<evidence type="ECO:0000256" key="11">
    <source>
        <dbReference type="ARBA" id="ARBA00022801"/>
    </source>
</evidence>
<feature type="domain" description="Aminopeptidase N-like N-terminal" evidence="25">
    <location>
        <begin position="70"/>
        <end position="277"/>
    </location>
</feature>
<feature type="domain" description="Peptidase M1 membrane alanine aminopeptidase" evidence="23">
    <location>
        <begin position="313"/>
        <end position="536"/>
    </location>
</feature>
<evidence type="ECO:0000256" key="10">
    <source>
        <dbReference type="ARBA" id="ARBA00022782"/>
    </source>
</evidence>
<gene>
    <name evidence="26" type="ORF">ACEWY4_011403</name>
</gene>
<dbReference type="PANTHER" id="PTHR11533:SF259">
    <property type="entry name" value="AMINOPEPTIDASE"/>
    <property type="match status" value="1"/>
</dbReference>
<dbReference type="FunFam" id="2.60.40.1730:FF:000012">
    <property type="entry name" value="Aminopeptidase N"/>
    <property type="match status" value="1"/>
</dbReference>
<feature type="binding site" evidence="20">
    <location>
        <position position="408"/>
    </location>
    <ligand>
        <name>Zn(2+)</name>
        <dbReference type="ChEBI" id="CHEBI:29105"/>
        <note>catalytic</note>
    </ligand>
</feature>
<evidence type="ECO:0000313" key="26">
    <source>
        <dbReference type="EMBL" id="KAL2094091.1"/>
    </source>
</evidence>
<keyword evidence="11 22" id="KW-0378">Hydrolase</keyword>
<feature type="binding site" evidence="20">
    <location>
        <position position="385"/>
    </location>
    <ligand>
        <name>Zn(2+)</name>
        <dbReference type="ChEBI" id="CHEBI:29105"/>
        <note>catalytic</note>
    </ligand>
</feature>
<evidence type="ECO:0000256" key="21">
    <source>
        <dbReference type="PIRSR" id="PIRSR634016-4"/>
    </source>
</evidence>
<dbReference type="GO" id="GO:0001525">
    <property type="term" value="P:angiogenesis"/>
    <property type="evidence" value="ECO:0007669"/>
    <property type="project" value="UniProtKB-KW"/>
</dbReference>
<keyword evidence="10" id="KW-0221">Differentiation</keyword>
<dbReference type="InterPro" id="IPR027268">
    <property type="entry name" value="Peptidase_M4/M1_CTD_sf"/>
</dbReference>
<feature type="domain" description="ERAP1-like C-terminal" evidence="24">
    <location>
        <begin position="599"/>
        <end position="922"/>
    </location>
</feature>
<dbReference type="GO" id="GO:0016285">
    <property type="term" value="F:alanyl aminopeptidase activity"/>
    <property type="evidence" value="ECO:0007669"/>
    <property type="project" value="UniProtKB-EC"/>
</dbReference>
<comment type="subcellular location">
    <subcellularLocation>
        <location evidence="2">Membrane</location>
        <topology evidence="2">Single-pass type II membrane protein</topology>
    </subcellularLocation>
</comment>
<evidence type="ECO:0000256" key="6">
    <source>
        <dbReference type="ARBA" id="ARBA00022657"/>
    </source>
</evidence>
<organism evidence="26 27">
    <name type="scientific">Coilia grayii</name>
    <name type="common">Gray's grenadier anchovy</name>
    <dbReference type="NCBI Taxonomy" id="363190"/>
    <lineage>
        <taxon>Eukaryota</taxon>
        <taxon>Metazoa</taxon>
        <taxon>Chordata</taxon>
        <taxon>Craniata</taxon>
        <taxon>Vertebrata</taxon>
        <taxon>Euteleostomi</taxon>
        <taxon>Actinopterygii</taxon>
        <taxon>Neopterygii</taxon>
        <taxon>Teleostei</taxon>
        <taxon>Clupei</taxon>
        <taxon>Clupeiformes</taxon>
        <taxon>Clupeoidei</taxon>
        <taxon>Engraulidae</taxon>
        <taxon>Coilinae</taxon>
        <taxon>Coilia</taxon>
    </lineage>
</organism>
<dbReference type="InterPro" id="IPR042097">
    <property type="entry name" value="Aminopeptidase_N-like_N_sf"/>
</dbReference>
<evidence type="ECO:0000256" key="3">
    <source>
        <dbReference type="ARBA" id="ARBA00010136"/>
    </source>
</evidence>
<dbReference type="InterPro" id="IPR014782">
    <property type="entry name" value="Peptidase_M1_dom"/>
</dbReference>
<keyword evidence="6" id="KW-0037">Angiogenesis</keyword>
<dbReference type="AlphaFoldDB" id="A0ABD1K4N0"/>
<dbReference type="Pfam" id="PF01433">
    <property type="entry name" value="Peptidase_M1"/>
    <property type="match status" value="1"/>
</dbReference>
<dbReference type="Pfam" id="PF17900">
    <property type="entry name" value="Peptidase_M1_N"/>
    <property type="match status" value="1"/>
</dbReference>
<keyword evidence="16 22" id="KW-0472">Membrane</keyword>
<dbReference type="InterPro" id="IPR024571">
    <property type="entry name" value="ERAP1-like_C_dom"/>
</dbReference>
<evidence type="ECO:0000256" key="20">
    <source>
        <dbReference type="PIRSR" id="PIRSR634016-3"/>
    </source>
</evidence>
<evidence type="ECO:0000256" key="16">
    <source>
        <dbReference type="ARBA" id="ARBA00023136"/>
    </source>
</evidence>
<evidence type="ECO:0000256" key="22">
    <source>
        <dbReference type="RuleBase" id="RU364040"/>
    </source>
</evidence>
<evidence type="ECO:0000259" key="25">
    <source>
        <dbReference type="Pfam" id="PF17900"/>
    </source>
</evidence>
<dbReference type="GO" id="GO:0016020">
    <property type="term" value="C:membrane"/>
    <property type="evidence" value="ECO:0007669"/>
    <property type="project" value="UniProtKB-SubCell"/>
</dbReference>
<keyword evidence="27" id="KW-1185">Reference proteome</keyword>
<reference evidence="26 27" key="1">
    <citation type="submission" date="2024-09" db="EMBL/GenBank/DDBJ databases">
        <title>A chromosome-level genome assembly of Gray's grenadier anchovy, Coilia grayii.</title>
        <authorList>
            <person name="Fu Z."/>
        </authorList>
    </citation>
    <scope>NUCLEOTIDE SEQUENCE [LARGE SCALE GENOMIC DNA]</scope>
    <source>
        <strain evidence="26">G4</strain>
        <tissue evidence="26">Muscle</tissue>
    </source>
</reference>
<dbReference type="Gene3D" id="2.60.40.1730">
    <property type="entry name" value="tricorn interacting facor f3 domain"/>
    <property type="match status" value="1"/>
</dbReference>
<comment type="subunit">
    <text evidence="18">Homodimer. Interacts with SLC6A19.</text>
</comment>
<accession>A0ABD1K4N0</accession>
<dbReference type="InterPro" id="IPR050344">
    <property type="entry name" value="Peptidase_M1_aminopeptidases"/>
</dbReference>
<sequence>MAAGIIVSKTLAAATVVMTLSAVGGIISMAIVYQMAIDVNPPTRPPVTTTPEPIPTGPPPNLRLPRNVVPEKYTIILRPHLYTTVTNVTNQTFLFSGNSTVIFRCLNKTKSIFLHSKTELNVRDPVLTRLDKEESLKVKLKVNDSTVSETDFLEVQLTDEDAALEPNGTYSLFTNFSGELLNDLAGFYSSAYELKETSEERYLAASQMQATDARKVFPCFDEPDMKAVFHLTILHRVGTKALSNWPKEDSTGYVVEIDGEKWIYTEFKPTDKMSTYLVAFAVSEFDKKSSPTHDRDITVWARPEAINAGHADYAANITPAILDFYQNEFNLRYPVSKLDQIALPDLAPTAMENWGLITYRESSLLYVQGVSSTFNLYDITIVIAHELAHQWFGNLVTMSWWNELWLNEGFATFMSYQGMKHAQPKWASEDLFVINEVQNAFQVDALASSHPLSSSEDEVQTVDQINELFDSVTYSKGAAVLRMLSYRVGEAKFKTGIRTYLKALQYGNADQSDLWTHMQQAYDEKGDEIKAFMSTWTNQAGFPVVTVDTNTGYMYQQKFLLNPLTNQSDPESVLNDVNFSDVSFSVLIVERSELKSDKWVLVNLNCVGYYRVNYNLENWERLITQLQTDHQAIPAINRGQLIDDAFNLARAGYLDVAMALNTTQYLINETQYIPWQSALNNLNFFLLMFDRSEVYGPMQVTVSMLVTSHFHPLWSQLGLLNLLVLPFLHRYAQLEAISMACRLGYKDCIEMAQDMFTQWTTNGTIHPNLQSNIYCHAIAAGGEEEWEFVWKAYLSSTIATERDKLRYGLSCTKHIWLLNRYLQYTLDATKIRKMDVVSTISSIAGNVAGQALAWDFIRAHWKHFSNEFGEEIGFLGHLIHWVTERFSTEYELQQLKQFQSDHTEESLGSASRAVEQAIERTQANILWVRENKDIVLDWFQSALETST</sequence>
<dbReference type="InterPro" id="IPR045357">
    <property type="entry name" value="Aminopeptidase_N-like_N"/>
</dbReference>
<dbReference type="Proteomes" id="UP001591681">
    <property type="component" value="Unassembled WGS sequence"/>
</dbReference>
<dbReference type="InterPro" id="IPR001930">
    <property type="entry name" value="Peptidase_M1"/>
</dbReference>
<keyword evidence="14 22" id="KW-1133">Transmembrane helix</keyword>
<proteinExistence type="inferred from homology"/>
<comment type="cofactor">
    <cofactor evidence="20 22">
        <name>Zn(2+)</name>
        <dbReference type="ChEBI" id="CHEBI:29105"/>
    </cofactor>
    <text evidence="20 22">Binds 1 zinc ion per subunit.</text>
</comment>
<evidence type="ECO:0000256" key="1">
    <source>
        <dbReference type="ARBA" id="ARBA00000098"/>
    </source>
</evidence>
<keyword evidence="9 20" id="KW-0479">Metal-binding</keyword>
<evidence type="ECO:0000256" key="12">
    <source>
        <dbReference type="ARBA" id="ARBA00022833"/>
    </source>
</evidence>
<dbReference type="FunFam" id="1.25.50.20:FF:000012">
    <property type="entry name" value="Aminopeptidase N"/>
    <property type="match status" value="1"/>
</dbReference>
<comment type="caution">
    <text evidence="26">The sequence shown here is derived from an EMBL/GenBank/DDBJ whole genome shotgun (WGS) entry which is preliminary data.</text>
</comment>
<keyword evidence="4 22" id="KW-0031">Aminopeptidase</keyword>